<protein>
    <submittedName>
        <fullName evidence="1">Uncharacterized protein</fullName>
    </submittedName>
</protein>
<reference evidence="1" key="1">
    <citation type="journal article" date="2015" name="Nature">
        <title>Complex archaea that bridge the gap between prokaryotes and eukaryotes.</title>
        <authorList>
            <person name="Spang A."/>
            <person name="Saw J.H."/>
            <person name="Jorgensen S.L."/>
            <person name="Zaremba-Niedzwiedzka K."/>
            <person name="Martijn J."/>
            <person name="Lind A.E."/>
            <person name="van Eijk R."/>
            <person name="Schleper C."/>
            <person name="Guy L."/>
            <person name="Ettema T.J."/>
        </authorList>
    </citation>
    <scope>NUCLEOTIDE SEQUENCE</scope>
</reference>
<dbReference type="EMBL" id="LAZR01014307">
    <property type="protein sequence ID" value="KKM18066.1"/>
    <property type="molecule type" value="Genomic_DNA"/>
</dbReference>
<accession>A0A0F9HRR2</accession>
<organism evidence="1">
    <name type="scientific">marine sediment metagenome</name>
    <dbReference type="NCBI Taxonomy" id="412755"/>
    <lineage>
        <taxon>unclassified sequences</taxon>
        <taxon>metagenomes</taxon>
        <taxon>ecological metagenomes</taxon>
    </lineage>
</organism>
<comment type="caution">
    <text evidence="1">The sequence shown here is derived from an EMBL/GenBank/DDBJ whole genome shotgun (WGS) entry which is preliminary data.</text>
</comment>
<dbReference type="AlphaFoldDB" id="A0A0F9HRR2"/>
<gene>
    <name evidence="1" type="ORF">LCGC14_1669470</name>
</gene>
<proteinExistence type="predicted"/>
<sequence>MFTAYGGYFGKLKKSNFSLYEILKELISEFNIDNKPVLVDELNIKMMHRALLHGVTPQEFIRGLEIILEEE</sequence>
<name>A0A0F9HRR2_9ZZZZ</name>
<evidence type="ECO:0000313" key="1">
    <source>
        <dbReference type="EMBL" id="KKM18066.1"/>
    </source>
</evidence>